<dbReference type="OrthoDB" id="10359761at2759"/>
<feature type="compositionally biased region" description="Polar residues" evidence="1">
    <location>
        <begin position="283"/>
        <end position="292"/>
    </location>
</feature>
<name>M5G5C1_DACPD</name>
<accession>M5G5C1</accession>
<proteinExistence type="predicted"/>
<feature type="region of interest" description="Disordered" evidence="1">
    <location>
        <begin position="1"/>
        <end position="294"/>
    </location>
</feature>
<dbReference type="RefSeq" id="XP_040630768.1">
    <property type="nucleotide sequence ID" value="XM_040769946.1"/>
</dbReference>
<gene>
    <name evidence="2" type="ORF">DACRYDRAFT_115180</name>
</gene>
<dbReference type="GeneID" id="63685008"/>
<keyword evidence="3" id="KW-1185">Reference proteome</keyword>
<dbReference type="HOGENOM" id="CLU_826446_0_0_1"/>
<protein>
    <submittedName>
        <fullName evidence="2">Uncharacterized protein</fullName>
    </submittedName>
</protein>
<dbReference type="AlphaFoldDB" id="M5G5C1"/>
<organism evidence="2 3">
    <name type="scientific">Dacryopinax primogenitus (strain DJM 731)</name>
    <name type="common">Brown rot fungus</name>
    <dbReference type="NCBI Taxonomy" id="1858805"/>
    <lineage>
        <taxon>Eukaryota</taxon>
        <taxon>Fungi</taxon>
        <taxon>Dikarya</taxon>
        <taxon>Basidiomycota</taxon>
        <taxon>Agaricomycotina</taxon>
        <taxon>Dacrymycetes</taxon>
        <taxon>Dacrymycetales</taxon>
        <taxon>Dacrymycetaceae</taxon>
        <taxon>Dacryopinax</taxon>
    </lineage>
</organism>
<evidence type="ECO:0000256" key="1">
    <source>
        <dbReference type="SAM" id="MobiDB-lite"/>
    </source>
</evidence>
<feature type="compositionally biased region" description="Low complexity" evidence="1">
    <location>
        <begin position="174"/>
        <end position="221"/>
    </location>
</feature>
<reference evidence="2 3" key="1">
    <citation type="journal article" date="2012" name="Science">
        <title>The Paleozoic origin of enzymatic lignin decomposition reconstructed from 31 fungal genomes.</title>
        <authorList>
            <person name="Floudas D."/>
            <person name="Binder M."/>
            <person name="Riley R."/>
            <person name="Barry K."/>
            <person name="Blanchette R.A."/>
            <person name="Henrissat B."/>
            <person name="Martinez A.T."/>
            <person name="Otillar R."/>
            <person name="Spatafora J.W."/>
            <person name="Yadav J.S."/>
            <person name="Aerts A."/>
            <person name="Benoit I."/>
            <person name="Boyd A."/>
            <person name="Carlson A."/>
            <person name="Copeland A."/>
            <person name="Coutinho P.M."/>
            <person name="de Vries R.P."/>
            <person name="Ferreira P."/>
            <person name="Findley K."/>
            <person name="Foster B."/>
            <person name="Gaskell J."/>
            <person name="Glotzer D."/>
            <person name="Gorecki P."/>
            <person name="Heitman J."/>
            <person name="Hesse C."/>
            <person name="Hori C."/>
            <person name="Igarashi K."/>
            <person name="Jurgens J.A."/>
            <person name="Kallen N."/>
            <person name="Kersten P."/>
            <person name="Kohler A."/>
            <person name="Kuees U."/>
            <person name="Kumar T.K.A."/>
            <person name="Kuo A."/>
            <person name="LaButti K."/>
            <person name="Larrondo L.F."/>
            <person name="Lindquist E."/>
            <person name="Ling A."/>
            <person name="Lombard V."/>
            <person name="Lucas S."/>
            <person name="Lundell T."/>
            <person name="Martin R."/>
            <person name="McLaughlin D.J."/>
            <person name="Morgenstern I."/>
            <person name="Morin E."/>
            <person name="Murat C."/>
            <person name="Nagy L.G."/>
            <person name="Nolan M."/>
            <person name="Ohm R.A."/>
            <person name="Patyshakuliyeva A."/>
            <person name="Rokas A."/>
            <person name="Ruiz-Duenas F.J."/>
            <person name="Sabat G."/>
            <person name="Salamov A."/>
            <person name="Samejima M."/>
            <person name="Schmutz J."/>
            <person name="Slot J.C."/>
            <person name="St John F."/>
            <person name="Stenlid J."/>
            <person name="Sun H."/>
            <person name="Sun S."/>
            <person name="Syed K."/>
            <person name="Tsang A."/>
            <person name="Wiebenga A."/>
            <person name="Young D."/>
            <person name="Pisabarro A."/>
            <person name="Eastwood D.C."/>
            <person name="Martin F."/>
            <person name="Cullen D."/>
            <person name="Grigoriev I.V."/>
            <person name="Hibbett D.S."/>
        </authorList>
    </citation>
    <scope>NUCLEOTIDE SEQUENCE [LARGE SCALE GENOMIC DNA]</scope>
    <source>
        <strain evidence="2 3">DJM-731 SS1</strain>
    </source>
</reference>
<dbReference type="EMBL" id="JH795859">
    <property type="protein sequence ID" value="EJU03874.1"/>
    <property type="molecule type" value="Genomic_DNA"/>
</dbReference>
<evidence type="ECO:0000313" key="3">
    <source>
        <dbReference type="Proteomes" id="UP000030653"/>
    </source>
</evidence>
<sequence length="336" mass="35455">MQMRPQPSWASFGSDSTPDEEADDHSSTGDSFDSDLMDRHIRTASTEFTGFIPSTGDRNGPLPATGTAYMPPKPKSVKGAETFPEPAAPKHLLPEMKAQAPRPHGSSRRRQANCPVAAPPGVDPVEQARIDFIRKALPPSAPPTRRSSIPGKEQTPPTRTVGKRDTLRADFHLPPRASFESRASSRAESSCPSLSKSQSSSSASSLSPSSAGSSANDLSSSKPTAPMQGSAPFKLSHASVKEGRRVSQPFAFLSRSSPPVAGAKKPSGPPTIQPKGVPPTHGPSKSASSTSLRARFNSFERGAVTPVPPVDAASLVGKNNVMSKGLGRFFKRSNKN</sequence>
<feature type="compositionally biased region" description="Pro residues" evidence="1">
    <location>
        <begin position="267"/>
        <end position="281"/>
    </location>
</feature>
<dbReference type="Proteomes" id="UP000030653">
    <property type="component" value="Unassembled WGS sequence"/>
</dbReference>
<evidence type="ECO:0000313" key="2">
    <source>
        <dbReference type="EMBL" id="EJU03874.1"/>
    </source>
</evidence>
<feature type="compositionally biased region" description="Basic and acidic residues" evidence="1">
    <location>
        <begin position="162"/>
        <end position="173"/>
    </location>
</feature>